<comment type="caution">
    <text evidence="2">The sequence shown here is derived from an EMBL/GenBank/DDBJ whole genome shotgun (WGS) entry which is preliminary data.</text>
</comment>
<gene>
    <name evidence="2" type="ORF">F5147DRAFT_770176</name>
</gene>
<name>A0A9P7FE59_9AGAM</name>
<feature type="transmembrane region" description="Helical" evidence="1">
    <location>
        <begin position="55"/>
        <end position="78"/>
    </location>
</feature>
<keyword evidence="3" id="KW-1185">Reference proteome</keyword>
<keyword evidence="1" id="KW-0812">Transmembrane</keyword>
<feature type="transmembrane region" description="Helical" evidence="1">
    <location>
        <begin position="524"/>
        <end position="547"/>
    </location>
</feature>
<dbReference type="OrthoDB" id="3351168at2759"/>
<organism evidence="2 3">
    <name type="scientific">Suillus discolor</name>
    <dbReference type="NCBI Taxonomy" id="1912936"/>
    <lineage>
        <taxon>Eukaryota</taxon>
        <taxon>Fungi</taxon>
        <taxon>Dikarya</taxon>
        <taxon>Basidiomycota</taxon>
        <taxon>Agaricomycotina</taxon>
        <taxon>Agaricomycetes</taxon>
        <taxon>Agaricomycetidae</taxon>
        <taxon>Boletales</taxon>
        <taxon>Suillineae</taxon>
        <taxon>Suillaceae</taxon>
        <taxon>Suillus</taxon>
    </lineage>
</organism>
<evidence type="ECO:0000256" key="1">
    <source>
        <dbReference type="SAM" id="Phobius"/>
    </source>
</evidence>
<sequence>MSRVPVNFLRHTAIISSQVIILAFGYGFLGAVLYYDYLSPPDQVGNLWRHHPQELTMVVTLIATVLSVTTATLFTISIKEALRHRMSRPISLVELSAGVALAKGSIILRPEYLRLTTLTLFVFGVSRLLTAGWTTLLTPTYFLWPIQMRGSELDITGTAFSTLLIEELQNQGFSVVQDNAFEIIDIGGMLSGVSAAGYTYGLPGTFDFNGAKYDVSTQGIVPTIEDYSGSDGVPGPSSTRLGFSVGNVTVNTGPLQGEHTSLHIPQGFSRNYSMLQQGLTANYGWNTNNSYVIYANAAAPNNSITGLRLWDIIANCGANTSTTQDYVTRVDASENASLLGSGFLPSVVCPGPTNLNQTYTSFTILSQGFYKYRFLDATVCEVIPLLTTVRAKYSNDLISSEVDSSTPFRPEHVELLSFVAGVAKFQSINSQGLTSSTIGDTLYSIYSSTTNTSIDDNLGNQAQVYKELEEYWRGVVEFSATFLRSGFMVVGSFPDDTIPDYLSSPVNGTMYISTIGWTRRSATYLLAILPLTIITILTFACALYSILQARKENSSHKTIFDASNTLHLIMASAAGSLALQNFVKDGIIANEGVKVQLQDNGTQKMFVEVDQKKLV</sequence>
<evidence type="ECO:0000313" key="2">
    <source>
        <dbReference type="EMBL" id="KAG2114185.1"/>
    </source>
</evidence>
<evidence type="ECO:0000313" key="3">
    <source>
        <dbReference type="Proteomes" id="UP000823399"/>
    </source>
</evidence>
<accession>A0A9P7FE59</accession>
<dbReference type="EMBL" id="JABBWM010000010">
    <property type="protein sequence ID" value="KAG2114185.1"/>
    <property type="molecule type" value="Genomic_DNA"/>
</dbReference>
<dbReference type="Proteomes" id="UP000823399">
    <property type="component" value="Unassembled WGS sequence"/>
</dbReference>
<keyword evidence="1" id="KW-1133">Transmembrane helix</keyword>
<reference evidence="2" key="1">
    <citation type="journal article" date="2020" name="New Phytol.">
        <title>Comparative genomics reveals dynamic genome evolution in host specialist ectomycorrhizal fungi.</title>
        <authorList>
            <person name="Lofgren L.A."/>
            <person name="Nguyen N.H."/>
            <person name="Vilgalys R."/>
            <person name="Ruytinx J."/>
            <person name="Liao H.L."/>
            <person name="Branco S."/>
            <person name="Kuo A."/>
            <person name="LaButti K."/>
            <person name="Lipzen A."/>
            <person name="Andreopoulos W."/>
            <person name="Pangilinan J."/>
            <person name="Riley R."/>
            <person name="Hundley H."/>
            <person name="Na H."/>
            <person name="Barry K."/>
            <person name="Grigoriev I.V."/>
            <person name="Stajich J.E."/>
            <person name="Kennedy P.G."/>
        </authorList>
    </citation>
    <scope>NUCLEOTIDE SEQUENCE</scope>
    <source>
        <strain evidence="2">FC423</strain>
    </source>
</reference>
<dbReference type="AlphaFoldDB" id="A0A9P7FE59"/>
<protein>
    <submittedName>
        <fullName evidence="2">Uncharacterized protein</fullName>
    </submittedName>
</protein>
<keyword evidence="1" id="KW-0472">Membrane</keyword>
<dbReference type="RefSeq" id="XP_041296298.1">
    <property type="nucleotide sequence ID" value="XM_041441124.1"/>
</dbReference>
<dbReference type="GeneID" id="64703383"/>
<feature type="transmembrane region" description="Helical" evidence="1">
    <location>
        <begin position="120"/>
        <end position="144"/>
    </location>
</feature>
<feature type="transmembrane region" description="Helical" evidence="1">
    <location>
        <begin position="12"/>
        <end position="35"/>
    </location>
</feature>
<proteinExistence type="predicted"/>